<dbReference type="Pfam" id="PF03901">
    <property type="entry name" value="Glyco_transf_22"/>
    <property type="match status" value="1"/>
</dbReference>
<feature type="transmembrane region" description="Helical" evidence="12">
    <location>
        <begin position="87"/>
        <end position="105"/>
    </location>
</feature>
<feature type="transmembrane region" description="Helical" evidence="12">
    <location>
        <begin position="357"/>
        <end position="380"/>
    </location>
</feature>
<keyword evidence="8 12" id="KW-1133">Transmembrane helix</keyword>
<comment type="function">
    <text evidence="10">Mannosyltransferase that operates in the biosynthetic pathway of dolichol-linked oligosaccharides, the glycan precursors employed in protein asparagine (N)-glycosylation. The assembly of dolichol-linked oligosaccharides begins on the cytosolic side of the endoplasmic reticulum membrane and finishes in its lumen. The sequential addition of sugars to dolichol pyrophosphate produces dolichol-linked oligosaccharides containing fourteen sugars, including two GlcNAcs, nine mannoses and three glucoses. Once assembled, the oligosaccharide is transferred from the lipid to nascent proteins by oligosaccharyltransferases. In the lumen of the endoplasmic reticulum, adds the eighth mannose residue in an alpha-1,6 linkage onto Man(7)GlcNAc(2)-PP-dolichol to produce Man(8)GlcNAc(2)-PP-dolichol.</text>
</comment>
<evidence type="ECO:0000313" key="15">
    <source>
        <dbReference type="Proteomes" id="UP001497525"/>
    </source>
</evidence>
<evidence type="ECO:0000256" key="9">
    <source>
        <dbReference type="ARBA" id="ARBA00023136"/>
    </source>
</evidence>
<comment type="subcellular location">
    <subcellularLocation>
        <location evidence="1 12">Endoplasmic reticulum membrane</location>
        <topology evidence="1 12">Multi-pass membrane protein</topology>
    </subcellularLocation>
</comment>
<keyword evidence="4 12" id="KW-0328">Glycosyltransferase</keyword>
<dbReference type="GO" id="GO:0006487">
    <property type="term" value="P:protein N-linked glycosylation"/>
    <property type="evidence" value="ECO:0007669"/>
    <property type="project" value="TreeGrafter"/>
</dbReference>
<dbReference type="EC" id="2.4.1.-" evidence="12"/>
<evidence type="ECO:0000256" key="4">
    <source>
        <dbReference type="ARBA" id="ARBA00022676"/>
    </source>
</evidence>
<feature type="transmembrane region" description="Helical" evidence="12">
    <location>
        <begin position="199"/>
        <end position="223"/>
    </location>
</feature>
<protein>
    <recommendedName>
        <fullName evidence="12">Mannosyltransferase</fullName>
        <ecNumber evidence="12">2.4.1.-</ecNumber>
    </recommendedName>
</protein>
<dbReference type="GO" id="GO:0052917">
    <property type="term" value="F:dol-P-Man:Man(7)GlcNAc(2)-PP-Dol alpha-1,6-mannosyltransferase activity"/>
    <property type="evidence" value="ECO:0007669"/>
    <property type="project" value="UniProtKB-EC"/>
</dbReference>
<name>A0AAV2TP67_CALDB</name>
<evidence type="ECO:0000256" key="12">
    <source>
        <dbReference type="RuleBase" id="RU363075"/>
    </source>
</evidence>
<feature type="transmembrane region" description="Helical" evidence="12">
    <location>
        <begin position="142"/>
        <end position="159"/>
    </location>
</feature>
<keyword evidence="9 12" id="KW-0472">Membrane</keyword>
<feature type="transmembrane region" description="Helical" evidence="12">
    <location>
        <begin position="251"/>
        <end position="275"/>
    </location>
</feature>
<evidence type="ECO:0000256" key="7">
    <source>
        <dbReference type="ARBA" id="ARBA00022824"/>
    </source>
</evidence>
<evidence type="ECO:0000313" key="14">
    <source>
        <dbReference type="EMBL" id="CAL5139115.1"/>
    </source>
</evidence>
<feature type="transmembrane region" description="Helical" evidence="12">
    <location>
        <begin position="287"/>
        <end position="309"/>
    </location>
</feature>
<evidence type="ECO:0000256" key="6">
    <source>
        <dbReference type="ARBA" id="ARBA00022692"/>
    </source>
</evidence>
<keyword evidence="5" id="KW-0808">Transferase</keyword>
<keyword evidence="6 12" id="KW-0812">Transmembrane</keyword>
<dbReference type="GO" id="GO:0005789">
    <property type="term" value="C:endoplasmic reticulum membrane"/>
    <property type="evidence" value="ECO:0007669"/>
    <property type="project" value="UniProtKB-SubCell"/>
</dbReference>
<keyword evidence="13" id="KW-0732">Signal</keyword>
<evidence type="ECO:0000256" key="1">
    <source>
        <dbReference type="ARBA" id="ARBA00004477"/>
    </source>
</evidence>
<accession>A0AAV2TP67</accession>
<dbReference type="PANTHER" id="PTHR22760:SF1">
    <property type="entry name" value="DOL-P-MAN:MAN(7)GLCNAC(2)-PP-DOL ALPHA-1,6-MANNOSYLTRANSFERASE"/>
    <property type="match status" value="1"/>
</dbReference>
<reference evidence="14" key="1">
    <citation type="submission" date="2024-06" db="EMBL/GenBank/DDBJ databases">
        <authorList>
            <person name="Liu X."/>
            <person name="Lenzi L."/>
            <person name="Haldenby T S."/>
            <person name="Uol C."/>
        </authorList>
    </citation>
    <scope>NUCLEOTIDE SEQUENCE</scope>
</reference>
<evidence type="ECO:0000256" key="5">
    <source>
        <dbReference type="ARBA" id="ARBA00022679"/>
    </source>
</evidence>
<dbReference type="InterPro" id="IPR005599">
    <property type="entry name" value="GPI_mannosylTrfase"/>
</dbReference>
<comment type="caution">
    <text evidence="14">The sequence shown here is derived from an EMBL/GenBank/DDBJ whole genome shotgun (WGS) entry which is preliminary data.</text>
</comment>
<comment type="similarity">
    <text evidence="3 12">Belongs to the glycosyltransferase 22 family.</text>
</comment>
<sequence length="502" mass="57916">MKAAVPLAVSIWALVLLCPYTKVEESFNMQAVYDLNYHKLNISKYDHMYFPGVVPRTFIGAIIIYLASLVPVWLSTLLGASGYIQQVVVRLCIGTVNYLCLLNFLRSVRARFGRPVQLRLIWLLASQFHLCFYCSRSLPNSLALMFVILSLSCLLRGRDKQFVCLAGFSILVFRSELLLFYGPCLLYGLIQGSVRIRPALFLTVLLTAVGSVSLSVLIDSFFWQRWLWPEGMVFYFNTILNKSSQWGVYPFHWYFTSALPRALLCTSVLLPLWFMHATQSLISRRNAFFTFESIGFVLAAFSFILLYSFLPHKELRFIIYTLPILNLATATLWASLEKQLKSSANETRFTLLWYRKLLLWFCYLHIPVNIICSMLLLLAARRNYPGGEALVRLNHWPGLMAKQSVHVHVCNLAAQTGITRFLEEHSHWVYNKTERIESNVEVLEGSNFTHLISEIKPKEMLQISHLFKELFEVLGYDGVTFQKSWIPINFRTAPKLFVYERT</sequence>
<evidence type="ECO:0000256" key="3">
    <source>
        <dbReference type="ARBA" id="ARBA00007063"/>
    </source>
</evidence>
<dbReference type="AlphaFoldDB" id="A0AAV2TP67"/>
<dbReference type="PANTHER" id="PTHR22760">
    <property type="entry name" value="GLYCOSYLTRANSFERASE"/>
    <property type="match status" value="1"/>
</dbReference>
<feature type="transmembrane region" description="Helical" evidence="12">
    <location>
        <begin position="315"/>
        <end position="336"/>
    </location>
</feature>
<evidence type="ECO:0000256" key="2">
    <source>
        <dbReference type="ARBA" id="ARBA00004922"/>
    </source>
</evidence>
<proteinExistence type="inferred from homology"/>
<dbReference type="Proteomes" id="UP001497525">
    <property type="component" value="Unassembled WGS sequence"/>
</dbReference>
<evidence type="ECO:0000256" key="13">
    <source>
        <dbReference type="SAM" id="SignalP"/>
    </source>
</evidence>
<feature type="transmembrane region" description="Helical" evidence="12">
    <location>
        <begin position="165"/>
        <end position="187"/>
    </location>
</feature>
<feature type="transmembrane region" description="Helical" evidence="12">
    <location>
        <begin position="58"/>
        <end position="80"/>
    </location>
</feature>
<evidence type="ECO:0000256" key="11">
    <source>
        <dbReference type="ARBA" id="ARBA00048899"/>
    </source>
</evidence>
<feature type="signal peptide" evidence="13">
    <location>
        <begin position="1"/>
        <end position="23"/>
    </location>
</feature>
<comment type="pathway">
    <text evidence="2">Protein modification; protein glycosylation.</text>
</comment>
<keyword evidence="7 12" id="KW-0256">Endoplasmic reticulum</keyword>
<organism evidence="14 15">
    <name type="scientific">Calicophoron daubneyi</name>
    <name type="common">Rumen fluke</name>
    <name type="synonym">Paramphistomum daubneyi</name>
    <dbReference type="NCBI Taxonomy" id="300641"/>
    <lineage>
        <taxon>Eukaryota</taxon>
        <taxon>Metazoa</taxon>
        <taxon>Spiralia</taxon>
        <taxon>Lophotrochozoa</taxon>
        <taxon>Platyhelminthes</taxon>
        <taxon>Trematoda</taxon>
        <taxon>Digenea</taxon>
        <taxon>Plagiorchiida</taxon>
        <taxon>Pronocephalata</taxon>
        <taxon>Paramphistomoidea</taxon>
        <taxon>Paramphistomidae</taxon>
        <taxon>Calicophoron</taxon>
    </lineage>
</organism>
<dbReference type="EMBL" id="CAXLJL010000589">
    <property type="protein sequence ID" value="CAL5139115.1"/>
    <property type="molecule type" value="Genomic_DNA"/>
</dbReference>
<comment type="catalytic activity">
    <reaction evidence="11">
        <text>an alpha-D-Man-(1-&gt;2)-alpha-D-Man-(1-&gt;2)-alpha-D-Man-(1-&gt;3)-[alpha-D-Man-(1-&gt;2)-alpha-D-Man-(1-&gt;3)-alpha-D-Man-(1-&gt;6)]-beta-D-Man-(1-&gt;4)-beta-D-GlcNAc-(1-&gt;4)-alpha-D-GlcNAc-diphospho-di-trans,poly-cis-dolichol + a di-trans,poly-cis-dolichyl beta-D-mannosyl phosphate = an alpha-D-Man-(1-&gt;2)-alpha-D-Man-(1-&gt;2)-alpha-D-Man-(1-&gt;3)-[alpha-D-Man-(1-&gt;2)-alpha-D-Man-(1-&gt;3)-[alpha-D-Man-(1-&gt;6)]-alpha-D-Man-(1-&gt;6)]-beta-D-Man-(1-&gt;4)-beta-D-GlcNAc-(1-&gt;4)-alpha-D-GlcNAc-diphospho-di-trans,poly-cis-dolichol + a di-trans,poly-cis-dolichyl phosphate + H(+)</text>
        <dbReference type="Rhea" id="RHEA:29535"/>
        <dbReference type="Rhea" id="RHEA-COMP:19498"/>
        <dbReference type="Rhea" id="RHEA-COMP:19501"/>
        <dbReference type="Rhea" id="RHEA-COMP:19518"/>
        <dbReference type="Rhea" id="RHEA-COMP:19519"/>
        <dbReference type="ChEBI" id="CHEBI:15378"/>
        <dbReference type="ChEBI" id="CHEBI:57683"/>
        <dbReference type="ChEBI" id="CHEBI:58211"/>
        <dbReference type="ChEBI" id="CHEBI:132517"/>
        <dbReference type="ChEBI" id="CHEBI:132519"/>
        <dbReference type="EC" id="2.4.1.260"/>
    </reaction>
    <physiologicalReaction direction="left-to-right" evidence="11">
        <dbReference type="Rhea" id="RHEA:29536"/>
    </physiologicalReaction>
</comment>
<evidence type="ECO:0000256" key="8">
    <source>
        <dbReference type="ARBA" id="ARBA00022989"/>
    </source>
</evidence>
<evidence type="ECO:0000256" key="10">
    <source>
        <dbReference type="ARBA" id="ARBA00044721"/>
    </source>
</evidence>
<gene>
    <name evidence="14" type="ORF">CDAUBV1_LOCUS14160</name>
</gene>
<feature type="chain" id="PRO_5043326721" description="Mannosyltransferase" evidence="13">
    <location>
        <begin position="24"/>
        <end position="502"/>
    </location>
</feature>